<keyword evidence="2" id="KW-1185">Reference proteome</keyword>
<sequence length="182" mass="19680">MHRDPLVVKVLPSDAEHKTEMGLVKLRVQSAEDVDALAQQFRQRMGKPQAGILVQEMVGDGVEVVLSCLRNADFGPVVSIGMGGVAIELFRDVTYLALPVSEEQVVAALRKLKLWTLLEGFRGKPAADVEALARAAVRFGDLFVASTEVQEFEINPVIVKKKGEGLAAVDALVTACRQDTLA</sequence>
<dbReference type="RefSeq" id="WP_142820073.1">
    <property type="nucleotide sequence ID" value="NZ_CP035503.1"/>
</dbReference>
<evidence type="ECO:0000313" key="2">
    <source>
        <dbReference type="Proteomes" id="UP000316798"/>
    </source>
</evidence>
<dbReference type="AlphaFoldDB" id="A0A515DDZ7"/>
<dbReference type="Pfam" id="PF13549">
    <property type="entry name" value="ATP-grasp_5"/>
    <property type="match status" value="1"/>
</dbReference>
<dbReference type="GO" id="GO:0005524">
    <property type="term" value="F:ATP binding"/>
    <property type="evidence" value="ECO:0007669"/>
    <property type="project" value="InterPro"/>
</dbReference>
<dbReference type="SUPFAM" id="SSF56059">
    <property type="entry name" value="Glutathione synthetase ATP-binding domain-like"/>
    <property type="match status" value="1"/>
</dbReference>
<dbReference type="OrthoDB" id="9807426at2"/>
<organism evidence="1 2">
    <name type="scientific">Rhodoferax sediminis</name>
    <dbReference type="NCBI Taxonomy" id="2509614"/>
    <lineage>
        <taxon>Bacteria</taxon>
        <taxon>Pseudomonadati</taxon>
        <taxon>Pseudomonadota</taxon>
        <taxon>Betaproteobacteria</taxon>
        <taxon>Burkholderiales</taxon>
        <taxon>Comamonadaceae</taxon>
        <taxon>Rhodoferax</taxon>
    </lineage>
</organism>
<dbReference type="Proteomes" id="UP000316798">
    <property type="component" value="Chromosome"/>
</dbReference>
<dbReference type="PANTHER" id="PTHR42793:SF1">
    <property type="entry name" value="PEPTIDYL-LYSINE N-ACETYLTRANSFERASE PATZ"/>
    <property type="match status" value="1"/>
</dbReference>
<protein>
    <recommendedName>
        <fullName evidence="3">Acetyl-CoA synthetase</fullName>
    </recommendedName>
</protein>
<evidence type="ECO:0008006" key="3">
    <source>
        <dbReference type="Google" id="ProtNLM"/>
    </source>
</evidence>
<proteinExistence type="predicted"/>
<reference evidence="1 2" key="1">
    <citation type="submission" date="2019-01" db="EMBL/GenBank/DDBJ databases">
        <title>Genomic insights into a novel species Rhodoferax sp.</title>
        <authorList>
            <person name="Jin L."/>
        </authorList>
    </citation>
    <scope>NUCLEOTIDE SEQUENCE [LARGE SCALE GENOMIC DNA]</scope>
    <source>
        <strain evidence="1 2">CHu59-6-5</strain>
    </source>
</reference>
<dbReference type="PANTHER" id="PTHR42793">
    <property type="entry name" value="COA BINDING DOMAIN CONTAINING PROTEIN"/>
    <property type="match status" value="1"/>
</dbReference>
<accession>A0A515DDZ7</accession>
<dbReference type="Gene3D" id="3.30.470.20">
    <property type="entry name" value="ATP-grasp fold, B domain"/>
    <property type="match status" value="1"/>
</dbReference>
<dbReference type="InterPro" id="IPR013815">
    <property type="entry name" value="ATP_grasp_subdomain_1"/>
</dbReference>
<dbReference type="KEGG" id="rhf:EUB48_16055"/>
<gene>
    <name evidence="1" type="ORF">EUB48_16055</name>
</gene>
<evidence type="ECO:0000313" key="1">
    <source>
        <dbReference type="EMBL" id="QDL38633.1"/>
    </source>
</evidence>
<dbReference type="Gene3D" id="3.30.1490.20">
    <property type="entry name" value="ATP-grasp fold, A domain"/>
    <property type="match status" value="1"/>
</dbReference>
<name>A0A515DDZ7_9BURK</name>
<dbReference type="EMBL" id="CP035503">
    <property type="protein sequence ID" value="QDL38633.1"/>
    <property type="molecule type" value="Genomic_DNA"/>
</dbReference>